<organism evidence="1 2">
    <name type="scientific">Polarella glacialis</name>
    <name type="common">Dinoflagellate</name>
    <dbReference type="NCBI Taxonomy" id="89957"/>
    <lineage>
        <taxon>Eukaryota</taxon>
        <taxon>Sar</taxon>
        <taxon>Alveolata</taxon>
        <taxon>Dinophyceae</taxon>
        <taxon>Suessiales</taxon>
        <taxon>Suessiaceae</taxon>
        <taxon>Polarella</taxon>
    </lineage>
</organism>
<gene>
    <name evidence="1" type="ORF">PGLA2088_LOCUS48604</name>
</gene>
<protein>
    <recommendedName>
        <fullName evidence="3">LAGLIDADG endonuclease</fullName>
    </recommendedName>
</protein>
<name>A0A813LQK4_POLGL</name>
<evidence type="ECO:0000313" key="2">
    <source>
        <dbReference type="Proteomes" id="UP000626109"/>
    </source>
</evidence>
<reference evidence="1" key="1">
    <citation type="submission" date="2021-02" db="EMBL/GenBank/DDBJ databases">
        <authorList>
            <person name="Dougan E. K."/>
            <person name="Rhodes N."/>
            <person name="Thang M."/>
            <person name="Chan C."/>
        </authorList>
    </citation>
    <scope>NUCLEOTIDE SEQUENCE</scope>
</reference>
<dbReference type="EMBL" id="CAJNNW010036727">
    <property type="protein sequence ID" value="CAE8737084.1"/>
    <property type="molecule type" value="Genomic_DNA"/>
</dbReference>
<evidence type="ECO:0008006" key="3">
    <source>
        <dbReference type="Google" id="ProtNLM"/>
    </source>
</evidence>
<dbReference type="InterPro" id="IPR027434">
    <property type="entry name" value="Homing_endonucl"/>
</dbReference>
<dbReference type="AlphaFoldDB" id="A0A813LQK4"/>
<evidence type="ECO:0000313" key="1">
    <source>
        <dbReference type="EMBL" id="CAE8737084.1"/>
    </source>
</evidence>
<proteinExistence type="predicted"/>
<accession>A0A813LQK4</accession>
<sequence length="651" mass="72581">MLRRLPATQYYPAVRVRFGLPSTCRGSRWCRTHATVNLQHSNNTAPLLSPDRLQRRSERLKCFLASLKWPEISHMTASGELYELPVRARSGGAQQPAVLHSHELQYLAGFFDGDGCVSPSSSLSSCTLCITQVFDRGEALLRFHKAFGGGIYCTSAGCGAAKPNLQWSVRGDAGKQAASRLLSWPSMKQAQLHIASEWPTCTQRRLFLATSLKSLKHFAYQPGVMACTWAYLAGFFDAEGHIQSDKDPARYQQLELLELLRSEHAPALPFVRELSLEDQLQRRCTRLIGFMRRLRLPKIKRFCAFGVVHDLPIKVARPGTRKQLSAAQLEYLVGFFDGDGCVSACMDLSGSRLTVGQSVGQPEAVMMFHKAFGGGVYNHSQGSGYRQPSLQWVVSGQAAAHAAHVLGKVQGVKTQQLRIAACWPACPNLRAEAALQLKNFKSAPEEHSSSCRIVVTWPYLAGFFDAEGSIHLRANSRGLRLSIWQKRKNVLSAISTFLTQEVPEYQGKVHKQGPYHNIDVFCRAQSQVVLRRLISAGLLIKLRSAEAALSLTQSDHAIIHSTLAELSGKQNCLIRLDEPGCRRARIIDRANSEFRRLIRSGKLEEAQEKRKHLDEMRAQHALRSVEARYAKIRSDARCMIQRGAVLQELKC</sequence>
<comment type="caution">
    <text evidence="1">The sequence shown here is derived from an EMBL/GenBank/DDBJ whole genome shotgun (WGS) entry which is preliminary data.</text>
</comment>
<dbReference type="Proteomes" id="UP000626109">
    <property type="component" value="Unassembled WGS sequence"/>
</dbReference>
<dbReference type="Gene3D" id="3.10.28.10">
    <property type="entry name" value="Homing endonucleases"/>
    <property type="match status" value="2"/>
</dbReference>
<dbReference type="SUPFAM" id="SSF55608">
    <property type="entry name" value="Homing endonucleases"/>
    <property type="match status" value="3"/>
</dbReference>